<keyword evidence="3" id="KW-1185">Reference proteome</keyword>
<dbReference type="EMBL" id="CAJPWZ010001923">
    <property type="protein sequence ID" value="CAG2226699.1"/>
    <property type="molecule type" value="Genomic_DNA"/>
</dbReference>
<dbReference type="AlphaFoldDB" id="A0A8S3T5B7"/>
<evidence type="ECO:0000256" key="1">
    <source>
        <dbReference type="SAM" id="MobiDB-lite"/>
    </source>
</evidence>
<name>A0A8S3T5B7_MYTED</name>
<feature type="compositionally biased region" description="Basic and acidic residues" evidence="1">
    <location>
        <begin position="112"/>
        <end position="172"/>
    </location>
</feature>
<evidence type="ECO:0000313" key="2">
    <source>
        <dbReference type="EMBL" id="CAG2226699.1"/>
    </source>
</evidence>
<accession>A0A8S3T5B7</accession>
<gene>
    <name evidence="2" type="ORF">MEDL_39762</name>
</gene>
<reference evidence="2" key="1">
    <citation type="submission" date="2021-03" db="EMBL/GenBank/DDBJ databases">
        <authorList>
            <person name="Bekaert M."/>
        </authorList>
    </citation>
    <scope>NUCLEOTIDE SEQUENCE</scope>
</reference>
<protein>
    <submittedName>
        <fullName evidence="2">Uncharacterized protein</fullName>
    </submittedName>
</protein>
<comment type="caution">
    <text evidence="2">The sequence shown here is derived from an EMBL/GenBank/DDBJ whole genome shotgun (WGS) entry which is preliminary data.</text>
</comment>
<proteinExistence type="predicted"/>
<dbReference type="Proteomes" id="UP000683360">
    <property type="component" value="Unassembled WGS sequence"/>
</dbReference>
<organism evidence="2 3">
    <name type="scientific">Mytilus edulis</name>
    <name type="common">Blue mussel</name>
    <dbReference type="NCBI Taxonomy" id="6550"/>
    <lineage>
        <taxon>Eukaryota</taxon>
        <taxon>Metazoa</taxon>
        <taxon>Spiralia</taxon>
        <taxon>Lophotrochozoa</taxon>
        <taxon>Mollusca</taxon>
        <taxon>Bivalvia</taxon>
        <taxon>Autobranchia</taxon>
        <taxon>Pteriomorphia</taxon>
        <taxon>Mytilida</taxon>
        <taxon>Mytiloidea</taxon>
        <taxon>Mytilidae</taxon>
        <taxon>Mytilinae</taxon>
        <taxon>Mytilus</taxon>
    </lineage>
</organism>
<sequence length="172" mass="19585">MWILSAGINATKLVELSAATNATKVFVSIYIHLHHSHVELSAATNATKVFETLPIDKLQVIHRYRPSYHGKIDDIPETGKVQNYTRHVGAVLKSQDYVNYYIKEGLQTGDASKSKRLQEIPKEKKDADNEDKKDSSDNVDEDKKTNKDKKRDKPKKELEPVIKVKVTEKKKD</sequence>
<dbReference type="OrthoDB" id="6288156at2759"/>
<feature type="region of interest" description="Disordered" evidence="1">
    <location>
        <begin position="111"/>
        <end position="172"/>
    </location>
</feature>
<evidence type="ECO:0000313" key="3">
    <source>
        <dbReference type="Proteomes" id="UP000683360"/>
    </source>
</evidence>